<feature type="domain" description="EamA" evidence="7">
    <location>
        <begin position="12"/>
        <end position="145"/>
    </location>
</feature>
<feature type="transmembrane region" description="Helical" evidence="6">
    <location>
        <begin position="247"/>
        <end position="269"/>
    </location>
</feature>
<dbReference type="PANTHER" id="PTHR32322">
    <property type="entry name" value="INNER MEMBRANE TRANSPORTER"/>
    <property type="match status" value="1"/>
</dbReference>
<organism evidence="8 9">
    <name type="scientific">Candidatus Lloydbacteria bacterium RIFCSPHIGHO2_02_FULL_54_17</name>
    <dbReference type="NCBI Taxonomy" id="1798664"/>
    <lineage>
        <taxon>Bacteria</taxon>
        <taxon>Candidatus Lloydiibacteriota</taxon>
    </lineage>
</organism>
<dbReference type="InterPro" id="IPR050638">
    <property type="entry name" value="AA-Vitamin_Transporters"/>
</dbReference>
<evidence type="ECO:0000256" key="2">
    <source>
        <dbReference type="ARBA" id="ARBA00022475"/>
    </source>
</evidence>
<feature type="transmembrane region" description="Helical" evidence="6">
    <location>
        <begin position="127"/>
        <end position="145"/>
    </location>
</feature>
<feature type="transmembrane region" description="Helical" evidence="6">
    <location>
        <begin position="151"/>
        <end position="169"/>
    </location>
</feature>
<evidence type="ECO:0000256" key="3">
    <source>
        <dbReference type="ARBA" id="ARBA00022692"/>
    </source>
</evidence>
<dbReference type="SUPFAM" id="SSF103481">
    <property type="entry name" value="Multidrug resistance efflux transporter EmrE"/>
    <property type="match status" value="2"/>
</dbReference>
<feature type="transmembrane region" description="Helical" evidence="6">
    <location>
        <begin position="181"/>
        <end position="206"/>
    </location>
</feature>
<feature type="transmembrane region" description="Helical" evidence="6">
    <location>
        <begin position="218"/>
        <end position="240"/>
    </location>
</feature>
<accession>A0A1G2DDQ1</accession>
<name>A0A1G2DDQ1_9BACT</name>
<evidence type="ECO:0000313" key="8">
    <source>
        <dbReference type="EMBL" id="OGZ11759.1"/>
    </source>
</evidence>
<gene>
    <name evidence="8" type="ORF">A3C93_02375</name>
</gene>
<feature type="transmembrane region" description="Helical" evidence="6">
    <location>
        <begin position="100"/>
        <end position="120"/>
    </location>
</feature>
<sequence length="314" mass="33237">MKIPHTIAAATVLALCTALFSGVNNFIGKIGVTAVPDPVLFTTLKNGLVALLLIAAFVAYRRFDELKTLSRSQWIKLGAIGLIGGSLPFALFFTGLSMTAALNGAIIHKTLVLWVLLFSYPFLKERLSVTALIGIAAVIAANYLLGGFKVFAFGMGEWLILGATLLWAVENIIAKKALAGISTLTVVSARMVLGSAILLAFLVLSGRATPALQVSTVAWGWTALSAALLFGYVTTWYAALKRAPATYVAALLVPATLVTSSLSAIFVTHTLTGKQLSGIVLTFVGVAFLWHYGRKLTLSSDSSTKHIAAHSQAR</sequence>
<dbReference type="AlphaFoldDB" id="A0A1G2DDQ1"/>
<dbReference type="Proteomes" id="UP000178636">
    <property type="component" value="Unassembled WGS sequence"/>
</dbReference>
<dbReference type="InterPro" id="IPR000620">
    <property type="entry name" value="EamA_dom"/>
</dbReference>
<proteinExistence type="predicted"/>
<dbReference type="PANTHER" id="PTHR32322:SF18">
    <property type="entry name" value="S-ADENOSYLMETHIONINE_S-ADENOSYLHOMOCYSTEINE TRANSPORTER"/>
    <property type="match status" value="1"/>
</dbReference>
<evidence type="ECO:0000256" key="5">
    <source>
        <dbReference type="ARBA" id="ARBA00023136"/>
    </source>
</evidence>
<evidence type="ECO:0000256" key="6">
    <source>
        <dbReference type="SAM" id="Phobius"/>
    </source>
</evidence>
<comment type="subcellular location">
    <subcellularLocation>
        <location evidence="1">Cell membrane</location>
        <topology evidence="1">Multi-pass membrane protein</topology>
    </subcellularLocation>
</comment>
<evidence type="ECO:0000313" key="9">
    <source>
        <dbReference type="Proteomes" id="UP000178636"/>
    </source>
</evidence>
<reference evidence="8 9" key="1">
    <citation type="journal article" date="2016" name="Nat. Commun.">
        <title>Thousands of microbial genomes shed light on interconnected biogeochemical processes in an aquifer system.</title>
        <authorList>
            <person name="Anantharaman K."/>
            <person name="Brown C.T."/>
            <person name="Hug L.A."/>
            <person name="Sharon I."/>
            <person name="Castelle C.J."/>
            <person name="Probst A.J."/>
            <person name="Thomas B.C."/>
            <person name="Singh A."/>
            <person name="Wilkins M.J."/>
            <person name="Karaoz U."/>
            <person name="Brodie E.L."/>
            <person name="Williams K.H."/>
            <person name="Hubbard S.S."/>
            <person name="Banfield J.F."/>
        </authorList>
    </citation>
    <scope>NUCLEOTIDE SEQUENCE [LARGE SCALE GENOMIC DNA]</scope>
</reference>
<evidence type="ECO:0000256" key="4">
    <source>
        <dbReference type="ARBA" id="ARBA00022989"/>
    </source>
</evidence>
<feature type="transmembrane region" description="Helical" evidence="6">
    <location>
        <begin position="46"/>
        <end position="63"/>
    </location>
</feature>
<feature type="domain" description="EamA" evidence="7">
    <location>
        <begin position="155"/>
        <end position="289"/>
    </location>
</feature>
<dbReference type="InterPro" id="IPR037185">
    <property type="entry name" value="EmrE-like"/>
</dbReference>
<comment type="caution">
    <text evidence="8">The sequence shown here is derived from an EMBL/GenBank/DDBJ whole genome shotgun (WGS) entry which is preliminary data.</text>
</comment>
<keyword evidence="5 6" id="KW-0472">Membrane</keyword>
<evidence type="ECO:0000259" key="7">
    <source>
        <dbReference type="Pfam" id="PF00892"/>
    </source>
</evidence>
<feature type="transmembrane region" description="Helical" evidence="6">
    <location>
        <begin position="275"/>
        <end position="293"/>
    </location>
</feature>
<dbReference type="STRING" id="1798664.A3C93_02375"/>
<dbReference type="GO" id="GO:0005886">
    <property type="term" value="C:plasma membrane"/>
    <property type="evidence" value="ECO:0007669"/>
    <property type="project" value="UniProtKB-SubCell"/>
</dbReference>
<keyword evidence="2" id="KW-1003">Cell membrane</keyword>
<dbReference type="Pfam" id="PF00892">
    <property type="entry name" value="EamA"/>
    <property type="match status" value="2"/>
</dbReference>
<protein>
    <recommendedName>
        <fullName evidence="7">EamA domain-containing protein</fullName>
    </recommendedName>
</protein>
<feature type="transmembrane region" description="Helical" evidence="6">
    <location>
        <begin position="75"/>
        <end position="94"/>
    </location>
</feature>
<evidence type="ECO:0000256" key="1">
    <source>
        <dbReference type="ARBA" id="ARBA00004651"/>
    </source>
</evidence>
<dbReference type="EMBL" id="MHLO01000029">
    <property type="protein sequence ID" value="OGZ11759.1"/>
    <property type="molecule type" value="Genomic_DNA"/>
</dbReference>
<keyword evidence="4 6" id="KW-1133">Transmembrane helix</keyword>
<keyword evidence="3 6" id="KW-0812">Transmembrane</keyword>